<dbReference type="GO" id="GO:0032259">
    <property type="term" value="P:methylation"/>
    <property type="evidence" value="ECO:0007669"/>
    <property type="project" value="UniProtKB-KW"/>
</dbReference>
<protein>
    <submittedName>
        <fullName evidence="1">Trans-aconitate methyltransferase</fullName>
    </submittedName>
</protein>
<keyword evidence="1" id="KW-0489">Methyltransferase</keyword>
<dbReference type="RefSeq" id="WP_184205589.1">
    <property type="nucleotide sequence ID" value="NZ_JACHIF010000001.1"/>
</dbReference>
<sequence length="232" mass="25954">MPDSPAAEFDAYAGDYDAAINRGLKFTGETKEYFAETRMRWLKDRLGAQGAHPRTCLDFGCGTGTSASLLMEGLHLEQYIGFDPSSESVAEAIKDHPHGNYSFVHEADLLPRNHFDLAFCNGVFHHIPVAARAEAFQRVYASVKPGGWFAFWENNKWNPIVHLLMSRVPFDRDAIMLFPAEAAGQMKTAGFRIVLRDYLFVFPASLKALRPLEPTLCKLPLGGQYLVLARKD</sequence>
<reference evidence="1 2" key="1">
    <citation type="submission" date="2020-08" db="EMBL/GenBank/DDBJ databases">
        <title>Genomic Encyclopedia of Type Strains, Phase IV (KMG-IV): sequencing the most valuable type-strain genomes for metagenomic binning, comparative biology and taxonomic classification.</title>
        <authorList>
            <person name="Goeker M."/>
        </authorList>
    </citation>
    <scope>NUCLEOTIDE SEQUENCE [LARGE SCALE GENOMIC DNA]</scope>
    <source>
        <strain evidence="1 2">DSM 12251</strain>
    </source>
</reference>
<dbReference type="EMBL" id="JACHIF010000001">
    <property type="protein sequence ID" value="MBB5036594.1"/>
    <property type="molecule type" value="Genomic_DNA"/>
</dbReference>
<dbReference type="Pfam" id="PF13489">
    <property type="entry name" value="Methyltransf_23"/>
    <property type="match status" value="1"/>
</dbReference>
<gene>
    <name evidence="1" type="ORF">HNQ64_000828</name>
</gene>
<keyword evidence="1" id="KW-0808">Transferase</keyword>
<evidence type="ECO:0000313" key="1">
    <source>
        <dbReference type="EMBL" id="MBB5036594.1"/>
    </source>
</evidence>
<proteinExistence type="predicted"/>
<evidence type="ECO:0000313" key="2">
    <source>
        <dbReference type="Proteomes" id="UP000534294"/>
    </source>
</evidence>
<dbReference type="AlphaFoldDB" id="A0A7W7YI76"/>
<accession>A0A7W7YI76</accession>
<dbReference type="CDD" id="cd02440">
    <property type="entry name" value="AdoMet_MTases"/>
    <property type="match status" value="1"/>
</dbReference>
<dbReference type="PANTHER" id="PTHR43861">
    <property type="entry name" value="TRANS-ACONITATE 2-METHYLTRANSFERASE-RELATED"/>
    <property type="match status" value="1"/>
</dbReference>
<keyword evidence="2" id="KW-1185">Reference proteome</keyword>
<dbReference type="GO" id="GO:0008168">
    <property type="term" value="F:methyltransferase activity"/>
    <property type="evidence" value="ECO:0007669"/>
    <property type="project" value="UniProtKB-KW"/>
</dbReference>
<organism evidence="1 2">
    <name type="scientific">Prosthecobacter dejongeii</name>
    <dbReference type="NCBI Taxonomy" id="48465"/>
    <lineage>
        <taxon>Bacteria</taxon>
        <taxon>Pseudomonadati</taxon>
        <taxon>Verrucomicrobiota</taxon>
        <taxon>Verrucomicrobiia</taxon>
        <taxon>Verrucomicrobiales</taxon>
        <taxon>Verrucomicrobiaceae</taxon>
        <taxon>Prosthecobacter</taxon>
    </lineage>
</organism>
<dbReference type="SUPFAM" id="SSF53335">
    <property type="entry name" value="S-adenosyl-L-methionine-dependent methyltransferases"/>
    <property type="match status" value="1"/>
</dbReference>
<dbReference type="Gene3D" id="3.40.50.150">
    <property type="entry name" value="Vaccinia Virus protein VP39"/>
    <property type="match status" value="1"/>
</dbReference>
<dbReference type="Proteomes" id="UP000534294">
    <property type="component" value="Unassembled WGS sequence"/>
</dbReference>
<comment type="caution">
    <text evidence="1">The sequence shown here is derived from an EMBL/GenBank/DDBJ whole genome shotgun (WGS) entry which is preliminary data.</text>
</comment>
<name>A0A7W7YI76_9BACT</name>
<dbReference type="InterPro" id="IPR029063">
    <property type="entry name" value="SAM-dependent_MTases_sf"/>
</dbReference>